<keyword evidence="2" id="KW-0396">Initiation factor</keyword>
<keyword evidence="1" id="KW-0963">Cytoplasm</keyword>
<dbReference type="EMBL" id="JBICCN010000078">
    <property type="protein sequence ID" value="KAL3095938.1"/>
    <property type="molecule type" value="Genomic_DNA"/>
</dbReference>
<evidence type="ECO:0000259" key="4">
    <source>
        <dbReference type="Pfam" id="PF05470"/>
    </source>
</evidence>
<protein>
    <recommendedName>
        <fullName evidence="4">Eukaryotic translation initiation factor 3 subunit C N-terminal domain-containing protein</fullName>
    </recommendedName>
</protein>
<comment type="caution">
    <text evidence="5">The sequence shown here is derived from an EMBL/GenBank/DDBJ whole genome shotgun (WGS) entry which is preliminary data.</text>
</comment>
<gene>
    <name evidence="5" type="ORF">niasHS_005697</name>
</gene>
<dbReference type="PANTHER" id="PTHR13937">
    <property type="entry name" value="EUKARYOTIC TRANSLATION INITATION FACTOR 3, SUBUNIT 8 EIF3S8 -RELATED"/>
    <property type="match status" value="1"/>
</dbReference>
<keyword evidence="6" id="KW-1185">Reference proteome</keyword>
<organism evidence="5 6">
    <name type="scientific">Heterodera schachtii</name>
    <name type="common">Sugarbeet cyst nematode worm</name>
    <name type="synonym">Tylenchus schachtii</name>
    <dbReference type="NCBI Taxonomy" id="97005"/>
    <lineage>
        <taxon>Eukaryota</taxon>
        <taxon>Metazoa</taxon>
        <taxon>Ecdysozoa</taxon>
        <taxon>Nematoda</taxon>
        <taxon>Chromadorea</taxon>
        <taxon>Rhabditida</taxon>
        <taxon>Tylenchina</taxon>
        <taxon>Tylenchomorpha</taxon>
        <taxon>Tylenchoidea</taxon>
        <taxon>Heteroderidae</taxon>
        <taxon>Heteroderinae</taxon>
        <taxon>Heterodera</taxon>
    </lineage>
</organism>
<dbReference type="GO" id="GO:0003743">
    <property type="term" value="F:translation initiation factor activity"/>
    <property type="evidence" value="ECO:0007669"/>
    <property type="project" value="UniProtKB-KW"/>
</dbReference>
<evidence type="ECO:0000256" key="2">
    <source>
        <dbReference type="ARBA" id="ARBA00022540"/>
    </source>
</evidence>
<dbReference type="InterPro" id="IPR027516">
    <property type="entry name" value="EIF3C"/>
</dbReference>
<sequence>MLCQIYHQALHDRWHKAKNLLLMSHLQALMEFGRQYSNFVQSHNLPTRTLCFSSWIQNTQRAKDLLAQGILDGVRLFHLLNDARNPKHRLLRVRRASTASPPFLPLPTEILRESGLIGPPENKHVVVASRAMLRSEWIKCRNYIIFNDKMNAR</sequence>
<keyword evidence="3" id="KW-0648">Protein biosynthesis</keyword>
<evidence type="ECO:0000256" key="3">
    <source>
        <dbReference type="ARBA" id="ARBA00022917"/>
    </source>
</evidence>
<evidence type="ECO:0000313" key="5">
    <source>
        <dbReference type="EMBL" id="KAL3095938.1"/>
    </source>
</evidence>
<dbReference type="InterPro" id="IPR008905">
    <property type="entry name" value="EIF3C_N_dom"/>
</dbReference>
<evidence type="ECO:0000256" key="1">
    <source>
        <dbReference type="ARBA" id="ARBA00022490"/>
    </source>
</evidence>
<reference evidence="5 6" key="1">
    <citation type="submission" date="2024-10" db="EMBL/GenBank/DDBJ databases">
        <authorList>
            <person name="Kim D."/>
        </authorList>
    </citation>
    <scope>NUCLEOTIDE SEQUENCE [LARGE SCALE GENOMIC DNA]</scope>
    <source>
        <strain evidence="5">Taebaek</strain>
    </source>
</reference>
<accession>A0ABD2JZD3</accession>
<dbReference type="AlphaFoldDB" id="A0ABD2JZD3"/>
<feature type="domain" description="Eukaryotic translation initiation factor 3 subunit C N-terminal" evidence="4">
    <location>
        <begin position="1"/>
        <end position="29"/>
    </location>
</feature>
<name>A0ABD2JZD3_HETSC</name>
<proteinExistence type="predicted"/>
<dbReference type="Proteomes" id="UP001620645">
    <property type="component" value="Unassembled WGS sequence"/>
</dbReference>
<evidence type="ECO:0000313" key="6">
    <source>
        <dbReference type="Proteomes" id="UP001620645"/>
    </source>
</evidence>
<dbReference type="Pfam" id="PF05470">
    <property type="entry name" value="eIF-3c_N"/>
    <property type="match status" value="1"/>
</dbReference>
<dbReference type="PANTHER" id="PTHR13937:SF0">
    <property type="entry name" value="EUKARYOTIC TRANSLATION INITIATION FACTOR 3 SUBUNIT C-RELATED"/>
    <property type="match status" value="1"/>
</dbReference>